<dbReference type="Pfam" id="PF03190">
    <property type="entry name" value="Thioredox_DsbH"/>
    <property type="match status" value="1"/>
</dbReference>
<dbReference type="RefSeq" id="WP_190263239.1">
    <property type="nucleotide sequence ID" value="NZ_CP053923.1"/>
</dbReference>
<dbReference type="InterPro" id="IPR008928">
    <property type="entry name" value="6-hairpin_glycosidase_sf"/>
</dbReference>
<feature type="domain" description="Spermatogenesis-associated protein 20-like TRX" evidence="1">
    <location>
        <begin position="8"/>
        <end position="167"/>
    </location>
</feature>
<organism evidence="2 3">
    <name type="scientific">Defluviicoccus vanus</name>
    <dbReference type="NCBI Taxonomy" id="111831"/>
    <lineage>
        <taxon>Bacteria</taxon>
        <taxon>Pseudomonadati</taxon>
        <taxon>Pseudomonadota</taxon>
        <taxon>Alphaproteobacteria</taxon>
        <taxon>Rhodospirillales</taxon>
        <taxon>Rhodospirillaceae</taxon>
        <taxon>Defluviicoccus</taxon>
    </lineage>
</organism>
<accession>A0A7H1N6B3</accession>
<dbReference type="PANTHER" id="PTHR42899">
    <property type="entry name" value="SPERMATOGENESIS-ASSOCIATED PROTEIN 20"/>
    <property type="match status" value="1"/>
</dbReference>
<reference evidence="2 3" key="1">
    <citation type="submission" date="2020-05" db="EMBL/GenBank/DDBJ databases">
        <title>Complete closed genome sequence of Defluviicoccus vanus.</title>
        <authorList>
            <person name="Bessarab I."/>
            <person name="Arumugam K."/>
            <person name="Maszenan A.M."/>
            <person name="Seviour R.J."/>
            <person name="Williams R.B."/>
        </authorList>
    </citation>
    <scope>NUCLEOTIDE SEQUENCE [LARGE SCALE GENOMIC DNA]</scope>
    <source>
        <strain evidence="2 3">Ben 114</strain>
    </source>
</reference>
<dbReference type="Gene3D" id="3.40.30.10">
    <property type="entry name" value="Glutaredoxin"/>
    <property type="match status" value="1"/>
</dbReference>
<dbReference type="SUPFAM" id="SSF48208">
    <property type="entry name" value="Six-hairpin glycosidases"/>
    <property type="match status" value="1"/>
</dbReference>
<proteinExistence type="predicted"/>
<dbReference type="InterPro" id="IPR024705">
    <property type="entry name" value="Ssp411"/>
</dbReference>
<dbReference type="InterPro" id="IPR036249">
    <property type="entry name" value="Thioredoxin-like_sf"/>
</dbReference>
<dbReference type="PANTHER" id="PTHR42899:SF1">
    <property type="entry name" value="SPERMATOGENESIS-ASSOCIATED PROTEIN 20"/>
    <property type="match status" value="1"/>
</dbReference>
<dbReference type="PIRSF" id="PIRSF006402">
    <property type="entry name" value="UCP006402_thioredoxin"/>
    <property type="match status" value="1"/>
</dbReference>
<dbReference type="AlphaFoldDB" id="A0A7H1N6B3"/>
<dbReference type="GO" id="GO:0005975">
    <property type="term" value="P:carbohydrate metabolic process"/>
    <property type="evidence" value="ECO:0007669"/>
    <property type="project" value="InterPro"/>
</dbReference>
<dbReference type="EMBL" id="CP053923">
    <property type="protein sequence ID" value="QNT71249.1"/>
    <property type="molecule type" value="Genomic_DNA"/>
</dbReference>
<gene>
    <name evidence="2" type="ORF">HQ394_10090</name>
</gene>
<dbReference type="Gene3D" id="1.50.10.10">
    <property type="match status" value="1"/>
</dbReference>
<dbReference type="SUPFAM" id="SSF52833">
    <property type="entry name" value="Thioredoxin-like"/>
    <property type="match status" value="1"/>
</dbReference>
<keyword evidence="3" id="KW-1185">Reference proteome</keyword>
<evidence type="ECO:0000259" key="1">
    <source>
        <dbReference type="Pfam" id="PF03190"/>
    </source>
</evidence>
<dbReference type="KEGG" id="dvn:HQ394_10090"/>
<dbReference type="InterPro" id="IPR004879">
    <property type="entry name" value="Ssp411-like_TRX"/>
</dbReference>
<evidence type="ECO:0000313" key="2">
    <source>
        <dbReference type="EMBL" id="QNT71249.1"/>
    </source>
</evidence>
<dbReference type="InterPro" id="IPR012341">
    <property type="entry name" value="6hp_glycosidase-like_sf"/>
</dbReference>
<protein>
    <submittedName>
        <fullName evidence="2">Thioredoxin domain-containing protein</fullName>
    </submittedName>
</protein>
<dbReference type="CDD" id="cd02955">
    <property type="entry name" value="SSP411"/>
    <property type="match status" value="1"/>
</dbReference>
<dbReference type="Proteomes" id="UP000516369">
    <property type="component" value="Chromosome"/>
</dbReference>
<sequence length="694" mass="76011">MAGTFPETNQLGSETSPYLLQHRHNPVHWRPWGPAALAEARALDKPILLSVGYAACHWCHVMAHESFEDPEIAALMNGHFVNIKVDREERPDLDLVFQSALSMLGEQGGWPLTMFLTSSGEPFWGGTYFPPRQSYGRPAFADVLQQLAAVYQDQRDKVKKNVEALRTGLDKLATPEPGKGLTTAVINDVATAALRVVDPIRGGTAGAPKFPQPAFFRLIWRTYRRTGAVMFRDAVTLTLDALCQGGIYDHLGGGFARYATDTNWLVPHFEKMLYDNAQLVDLLTEVWLVEANPLYAQRVTESIDWLLSAMRVDNAATGSFAFASALDADSEGEEGRYYVWSRAEIEAILGEAAPLFCRAYGVTAAGNWEGQNILHRRRNEGADEPALAAQFAACRARLLAQRSKRVPPQRDDKVLADWNGLMIDALARASVAFDRPDWCVAAISVYRFIVETMQQDDRLLHAWCGGRAAHPAVLEDYANMARAALTLHEVTSDAAFLMQARRWVATAERYYWDAAGGGYFVAASDTDDLLVRPKTIADHAVPSGNGVMVEVLARLFYLTGEASYRDRAESVATLFSGDNQQYLLGVPGLLTAFEWLSQPVRQIVILGPLDDPQTLALRQAALAAPQPLQVVQTLAFDVVLPAGHPATGKTSADGRPVAFVCVGPSCGLPIADPLALREAMRSTDASNGVAAWRT</sequence>
<name>A0A7H1N6B3_9PROT</name>
<evidence type="ECO:0000313" key="3">
    <source>
        <dbReference type="Proteomes" id="UP000516369"/>
    </source>
</evidence>